<feature type="region of interest" description="Disordered" evidence="2">
    <location>
        <begin position="185"/>
        <end position="227"/>
    </location>
</feature>
<reference evidence="4" key="1">
    <citation type="submission" date="2021-06" db="EMBL/GenBank/DDBJ databases">
        <authorList>
            <person name="Hodson N. C."/>
            <person name="Mongue J. A."/>
            <person name="Jaron S. K."/>
        </authorList>
    </citation>
    <scope>NUCLEOTIDE SEQUENCE</scope>
</reference>
<keyword evidence="1" id="KW-0862">Zinc</keyword>
<accession>A0A8J2JV75</accession>
<feature type="domain" description="CCHC-type" evidence="3">
    <location>
        <begin position="230"/>
        <end position="246"/>
    </location>
</feature>
<dbReference type="GO" id="GO:0003676">
    <property type="term" value="F:nucleic acid binding"/>
    <property type="evidence" value="ECO:0007669"/>
    <property type="project" value="InterPro"/>
</dbReference>
<dbReference type="Pfam" id="PF14223">
    <property type="entry name" value="Retrotran_gag_2"/>
    <property type="match status" value="1"/>
</dbReference>
<protein>
    <recommendedName>
        <fullName evidence="3">CCHC-type domain-containing protein</fullName>
    </recommendedName>
</protein>
<dbReference type="PROSITE" id="PS50158">
    <property type="entry name" value="ZF_CCHC"/>
    <property type="match status" value="1"/>
</dbReference>
<gene>
    <name evidence="4" type="ORF">AFUS01_LOCUS15966</name>
</gene>
<dbReference type="Proteomes" id="UP000708208">
    <property type="component" value="Unassembled WGS sequence"/>
</dbReference>
<dbReference type="OrthoDB" id="8063677at2759"/>
<dbReference type="InterPro" id="IPR001878">
    <property type="entry name" value="Znf_CCHC"/>
</dbReference>
<dbReference type="SMART" id="SM00343">
    <property type="entry name" value="ZnF_C2HC"/>
    <property type="match status" value="1"/>
</dbReference>
<keyword evidence="1" id="KW-0863">Zinc-finger</keyword>
<feature type="non-terminal residue" evidence="4">
    <location>
        <position position="352"/>
    </location>
</feature>
<dbReference type="PANTHER" id="PTHR47481">
    <property type="match status" value="1"/>
</dbReference>
<dbReference type="EMBL" id="CAJVCH010143901">
    <property type="protein sequence ID" value="CAG7727107.1"/>
    <property type="molecule type" value="Genomic_DNA"/>
</dbReference>
<comment type="caution">
    <text evidence="4">The sequence shown here is derived from an EMBL/GenBank/DDBJ whole genome shotgun (WGS) entry which is preliminary data.</text>
</comment>
<dbReference type="Pfam" id="PF00098">
    <property type="entry name" value="zf-CCHC"/>
    <property type="match status" value="1"/>
</dbReference>
<dbReference type="GO" id="GO:0008270">
    <property type="term" value="F:zinc ion binding"/>
    <property type="evidence" value="ECO:0007669"/>
    <property type="project" value="UniProtKB-KW"/>
</dbReference>
<dbReference type="PANTHER" id="PTHR47481:SF7">
    <property type="entry name" value="CCHC-TYPE DOMAIN-CONTAINING PROTEIN"/>
    <property type="match status" value="1"/>
</dbReference>
<dbReference type="AlphaFoldDB" id="A0A8J2JV75"/>
<evidence type="ECO:0000256" key="2">
    <source>
        <dbReference type="SAM" id="MobiDB-lite"/>
    </source>
</evidence>
<evidence type="ECO:0000313" key="4">
    <source>
        <dbReference type="EMBL" id="CAG7727107.1"/>
    </source>
</evidence>
<evidence type="ECO:0000259" key="3">
    <source>
        <dbReference type="PROSITE" id="PS50158"/>
    </source>
</evidence>
<evidence type="ECO:0000256" key="1">
    <source>
        <dbReference type="PROSITE-ProRule" id="PRU00047"/>
    </source>
</evidence>
<feature type="compositionally biased region" description="Basic and acidic residues" evidence="2">
    <location>
        <begin position="185"/>
        <end position="195"/>
    </location>
</feature>
<name>A0A8J2JV75_9HEXA</name>
<keyword evidence="1" id="KW-0479">Metal-binding</keyword>
<feature type="region of interest" description="Disordered" evidence="2">
    <location>
        <begin position="282"/>
        <end position="304"/>
    </location>
</feature>
<organism evidence="4 5">
    <name type="scientific">Allacma fusca</name>
    <dbReference type="NCBI Taxonomy" id="39272"/>
    <lineage>
        <taxon>Eukaryota</taxon>
        <taxon>Metazoa</taxon>
        <taxon>Ecdysozoa</taxon>
        <taxon>Arthropoda</taxon>
        <taxon>Hexapoda</taxon>
        <taxon>Collembola</taxon>
        <taxon>Symphypleona</taxon>
        <taxon>Sminthuridae</taxon>
        <taxon>Allacma</taxon>
    </lineage>
</organism>
<feature type="compositionally biased region" description="Basic and acidic residues" evidence="2">
    <location>
        <begin position="293"/>
        <end position="303"/>
    </location>
</feature>
<proteinExistence type="predicted"/>
<sequence>MATRVRPESIEKLTGNNYTLWRLNVSLMLEAAKLLKVVNGTDIRHTTDKDKQEEWDQKDVEARCIIVSTLGASQARRIYHCKTAREIFERLKDMNSDSSALNKEHTFCKFYQYKVSKNQSPVDAMMEIEDLVQALEEMGVKMEEAAVTTRVIAALPSSYSAFKKAWDSVPPASQTREALMSRLRKEELERNTSSEEKDEDDTARAFFVKPENLKKSDNKAPTTDGKRRVKCYNCGKLGHIRKDCRSGKPQKSANDWKQRALAGKAKEGQTYAFVAKSTGVETHSSLTPDLPDDSSHDDSKPDDLDLDAVKYPSAFMGKGTDDSFGHDDWVSDSGATQHFCGDESWFIDWNKT</sequence>
<keyword evidence="5" id="KW-1185">Reference proteome</keyword>
<evidence type="ECO:0000313" key="5">
    <source>
        <dbReference type="Proteomes" id="UP000708208"/>
    </source>
</evidence>